<dbReference type="Pfam" id="PF13690">
    <property type="entry name" value="CheX"/>
    <property type="match status" value="1"/>
</dbReference>
<reference evidence="3 4" key="1">
    <citation type="submission" date="2023-07" db="EMBL/GenBank/DDBJ databases">
        <title>The novel representative of Negativicutes class, Anaeroselena agilis gen. nov. sp. nov.</title>
        <authorList>
            <person name="Prokofeva M.I."/>
            <person name="Elcheninov A.G."/>
            <person name="Klyukina A."/>
            <person name="Kublanov I.V."/>
            <person name="Frolov E.N."/>
            <person name="Podosokorskaya O.A."/>
        </authorList>
    </citation>
    <scope>NUCLEOTIDE SEQUENCE [LARGE SCALE GENOMIC DNA]</scope>
    <source>
        <strain evidence="3 4">4137-cl</strain>
    </source>
</reference>
<dbReference type="PANTHER" id="PTHR39452">
    <property type="entry name" value="CHEY-P PHOSPHATASE CHEX"/>
    <property type="match status" value="1"/>
</dbReference>
<comment type="caution">
    <text evidence="3">The sequence shown here is derived from an EMBL/GenBank/DDBJ whole genome shotgun (WGS) entry which is preliminary data.</text>
</comment>
<dbReference type="PANTHER" id="PTHR39452:SF1">
    <property type="entry name" value="CHEY-P PHOSPHATASE CHEX"/>
    <property type="match status" value="1"/>
</dbReference>
<dbReference type="SUPFAM" id="SSF103039">
    <property type="entry name" value="CheC-like"/>
    <property type="match status" value="1"/>
</dbReference>
<dbReference type="Proteomes" id="UP001254848">
    <property type="component" value="Unassembled WGS sequence"/>
</dbReference>
<name>A0ABU3NT46_9FIRM</name>
<proteinExistence type="predicted"/>
<evidence type="ECO:0000313" key="3">
    <source>
        <dbReference type="EMBL" id="MDT8900000.1"/>
    </source>
</evidence>
<dbReference type="RefSeq" id="WP_413778562.1">
    <property type="nucleotide sequence ID" value="NZ_JAUOZS010000001.1"/>
</dbReference>
<sequence length="152" mass="15944">MDVKTINPLLDAFANVLPQIGFQTVVKKAVSLANSVVNSGVIINIGVTGPLNGVIMIDMASDAAKLFASKMMMGMEVPELTDLAQSALSEMGNMVCANACTQYSLAGISGLDISPPLLLVGKDGRVRLPVTKALVVDLLVDEIAVRVYVGLR</sequence>
<dbReference type="InterPro" id="IPR028976">
    <property type="entry name" value="CheC-like_sf"/>
</dbReference>
<dbReference type="InterPro" id="IPR038756">
    <property type="entry name" value="CheX-like"/>
</dbReference>
<evidence type="ECO:0000256" key="1">
    <source>
        <dbReference type="ARBA" id="ARBA00022500"/>
    </source>
</evidence>
<dbReference type="EMBL" id="JAUOZS010000001">
    <property type="protein sequence ID" value="MDT8900000.1"/>
    <property type="molecule type" value="Genomic_DNA"/>
</dbReference>
<keyword evidence="4" id="KW-1185">Reference proteome</keyword>
<protein>
    <submittedName>
        <fullName evidence="3">Chemotaxis protein CheX</fullName>
    </submittedName>
</protein>
<dbReference type="CDD" id="cd17906">
    <property type="entry name" value="CheX"/>
    <property type="match status" value="1"/>
</dbReference>
<gene>
    <name evidence="3" type="ORF">Q4T40_01965</name>
</gene>
<evidence type="ECO:0000259" key="2">
    <source>
        <dbReference type="Pfam" id="PF13690"/>
    </source>
</evidence>
<organism evidence="3 4">
    <name type="scientific">Anaeroselena agilis</name>
    <dbReference type="NCBI Taxonomy" id="3063788"/>
    <lineage>
        <taxon>Bacteria</taxon>
        <taxon>Bacillati</taxon>
        <taxon>Bacillota</taxon>
        <taxon>Negativicutes</taxon>
        <taxon>Acetonemataceae</taxon>
        <taxon>Anaeroselena</taxon>
    </lineage>
</organism>
<accession>A0ABU3NT46</accession>
<keyword evidence="1" id="KW-0145">Chemotaxis</keyword>
<evidence type="ECO:0000313" key="4">
    <source>
        <dbReference type="Proteomes" id="UP001254848"/>
    </source>
</evidence>
<dbReference type="InterPro" id="IPR028051">
    <property type="entry name" value="CheX-like_dom"/>
</dbReference>
<feature type="domain" description="Chemotaxis phosphatase CheX-like" evidence="2">
    <location>
        <begin position="41"/>
        <end position="135"/>
    </location>
</feature>
<dbReference type="Gene3D" id="3.40.1550.10">
    <property type="entry name" value="CheC-like"/>
    <property type="match status" value="1"/>
</dbReference>